<evidence type="ECO:0000256" key="3">
    <source>
        <dbReference type="PROSITE-ProRule" id="PRU00339"/>
    </source>
</evidence>
<dbReference type="PANTHER" id="PTHR44749:SF1">
    <property type="entry name" value="TETRATRICOPEPTIDE-LIKE HELICAL DOMAIN-CONTAINING PROTEIN"/>
    <property type="match status" value="1"/>
</dbReference>
<feature type="repeat" description="TPR" evidence="3">
    <location>
        <begin position="69"/>
        <end position="102"/>
    </location>
</feature>
<keyword evidence="1" id="KW-0677">Repeat</keyword>
<dbReference type="InterPro" id="IPR013105">
    <property type="entry name" value="TPR_2"/>
</dbReference>
<dbReference type="PANTHER" id="PTHR44749">
    <property type="entry name" value="SUPPRESSOR OF RPS4-RLD 1"/>
    <property type="match status" value="1"/>
</dbReference>
<dbReference type="SMART" id="SM00028">
    <property type="entry name" value="TPR"/>
    <property type="match status" value="2"/>
</dbReference>
<evidence type="ECO:0000256" key="1">
    <source>
        <dbReference type="ARBA" id="ARBA00022737"/>
    </source>
</evidence>
<dbReference type="PROSITE" id="PS50005">
    <property type="entry name" value="TPR"/>
    <property type="match status" value="1"/>
</dbReference>
<keyword evidence="2 3" id="KW-0802">TPR repeat</keyword>
<proteinExistence type="predicted"/>
<evidence type="ECO:0000313" key="5">
    <source>
        <dbReference type="Proteomes" id="UP000618943"/>
    </source>
</evidence>
<dbReference type="InterPro" id="IPR011990">
    <property type="entry name" value="TPR-like_helical_dom_sf"/>
</dbReference>
<dbReference type="Pfam" id="PF13181">
    <property type="entry name" value="TPR_8"/>
    <property type="match status" value="1"/>
</dbReference>
<evidence type="ECO:0000313" key="4">
    <source>
        <dbReference type="EMBL" id="MBK3495124.1"/>
    </source>
</evidence>
<reference evidence="4 5" key="1">
    <citation type="submission" date="2020-12" db="EMBL/GenBank/DDBJ databases">
        <title>YIM B01967 draft genome.</title>
        <authorList>
            <person name="Yan X."/>
        </authorList>
    </citation>
    <scope>NUCLEOTIDE SEQUENCE [LARGE SCALE GENOMIC DNA]</scope>
    <source>
        <strain evidence="4 5">YIM B01967</strain>
    </source>
</reference>
<evidence type="ECO:0000256" key="2">
    <source>
        <dbReference type="ARBA" id="ARBA00022803"/>
    </source>
</evidence>
<accession>A0ABS1H6T0</accession>
<name>A0ABS1H6T0_9BACL</name>
<dbReference type="Gene3D" id="1.25.40.10">
    <property type="entry name" value="Tetratricopeptide repeat domain"/>
    <property type="match status" value="2"/>
</dbReference>
<dbReference type="EMBL" id="JAEOAH010000009">
    <property type="protein sequence ID" value="MBK3495124.1"/>
    <property type="molecule type" value="Genomic_DNA"/>
</dbReference>
<dbReference type="Pfam" id="PF07719">
    <property type="entry name" value="TPR_2"/>
    <property type="match status" value="1"/>
</dbReference>
<gene>
    <name evidence="4" type="ORF">JFL43_09700</name>
</gene>
<keyword evidence="5" id="KW-1185">Reference proteome</keyword>
<dbReference type="Proteomes" id="UP000618943">
    <property type="component" value="Unassembled WGS sequence"/>
</dbReference>
<sequence>MNLNNIAVNQLLPEFKFDEAKKMLEQAVKENRDIQSLHNLAWFYITDTEEYCETLPLLAEVIVKRPKHYFPYALLGEIYLRMGKYFKAISVLEYALSMQDSEVVHANLAAAHFNMGNFEKAAEHYKKAATDGDFLKYAEMVSYLQFDDYESVLTALKKVNSDGDNFMGEVNVAELYVQINYFDEAIPLFEKGWKEIVRSIDWIEHYVYALIQLGRVEEASDIIDQMTKETADEFVANSVRALDEEWTEENLAESIMDSQHTKDKYNTLIGRLLKGYRPKLFFEPYYVSKCYLYGCKEHGNKPYDEYLDK</sequence>
<dbReference type="InterPro" id="IPR019734">
    <property type="entry name" value="TPR_rpt"/>
</dbReference>
<organism evidence="4 5">
    <name type="scientific">Viridibacillus soli</name>
    <dbReference type="NCBI Taxonomy" id="2798301"/>
    <lineage>
        <taxon>Bacteria</taxon>
        <taxon>Bacillati</taxon>
        <taxon>Bacillota</taxon>
        <taxon>Bacilli</taxon>
        <taxon>Bacillales</taxon>
        <taxon>Caryophanaceae</taxon>
        <taxon>Viridibacillus</taxon>
    </lineage>
</organism>
<protein>
    <submittedName>
        <fullName evidence="4">Tetratricopeptide repeat protein</fullName>
    </submittedName>
</protein>
<dbReference type="SUPFAM" id="SSF48452">
    <property type="entry name" value="TPR-like"/>
    <property type="match status" value="2"/>
</dbReference>
<comment type="caution">
    <text evidence="4">The sequence shown here is derived from an EMBL/GenBank/DDBJ whole genome shotgun (WGS) entry which is preliminary data.</text>
</comment>
<dbReference type="RefSeq" id="WP_200748884.1">
    <property type="nucleotide sequence ID" value="NZ_JAEOAH010000009.1"/>
</dbReference>
<dbReference type="InterPro" id="IPR044650">
    <property type="entry name" value="SRFR1-like"/>
</dbReference>